<organism evidence="1 2">
    <name type="scientific">Plasmodium falciparum IGH-CR14</name>
    <dbReference type="NCBI Taxonomy" id="580059"/>
    <lineage>
        <taxon>Eukaryota</taxon>
        <taxon>Sar</taxon>
        <taxon>Alveolata</taxon>
        <taxon>Apicomplexa</taxon>
        <taxon>Aconoidasida</taxon>
        <taxon>Haemosporida</taxon>
        <taxon>Plasmodiidae</taxon>
        <taxon>Plasmodium</taxon>
        <taxon>Plasmodium (Laverania)</taxon>
    </lineage>
</organism>
<sequence length="107" mass="13442">MYNIYRLFKNNKKIYPCFDKKIEICLIHVDFLKNEAYVLLHSRQEVLHFMKLYYVICNNMHFIDKTKRNIEIEIYNEEEENVFWKESKRNCTIFNIWEKKKTKYIFI</sequence>
<name>A0A0L1IAU3_PLAFA</name>
<dbReference type="AlphaFoldDB" id="A0A0L1IAU3"/>
<evidence type="ECO:0000313" key="1">
    <source>
        <dbReference type="EMBL" id="KNG76263.1"/>
    </source>
</evidence>
<reference evidence="2" key="2">
    <citation type="submission" date="2015-07" db="EMBL/GenBank/DDBJ databases">
        <title>The genome sequence of Plasmodium falciparum IGH-CR14.</title>
        <authorList>
            <consortium name="The Broad Institute Genome Sequencing Platform"/>
            <person name="Volkman S.K."/>
            <person name="Neafsey D.E."/>
            <person name="Dash A.P."/>
            <person name="Chitnis C.E."/>
            <person name="Hartl D.L."/>
            <person name="Young S.K."/>
            <person name="Kodira C.D."/>
            <person name="Zeng Q."/>
            <person name="Koehrsen M."/>
            <person name="Godfrey P."/>
            <person name="Alvarado L."/>
            <person name="Berlin A."/>
            <person name="Borenstein D."/>
            <person name="Chen Z."/>
            <person name="Engels R."/>
            <person name="Freedman E."/>
            <person name="Gellesch M."/>
            <person name="Goldberg J."/>
            <person name="Griggs A."/>
            <person name="Gujja S."/>
            <person name="Heiman D."/>
            <person name="Hepburn T."/>
            <person name="Howarth C."/>
            <person name="Jen D."/>
            <person name="Larson L."/>
            <person name="Lewis B."/>
            <person name="Mehta T."/>
            <person name="Park D."/>
            <person name="Pearson M."/>
            <person name="Roberts A."/>
            <person name="Saif S."/>
            <person name="Shea T."/>
            <person name="Shenoy N."/>
            <person name="Sisk P."/>
            <person name="Stolte C."/>
            <person name="Sykes S."/>
            <person name="Walk T."/>
            <person name="White J."/>
            <person name="Yandava C."/>
            <person name="Wirth D.F."/>
            <person name="Nusbaum C."/>
            <person name="Birren B."/>
        </authorList>
    </citation>
    <scope>NUCLEOTIDE SEQUENCE [LARGE SCALE GENOMIC DNA]</scope>
    <source>
        <strain evidence="2">IGH-CR14</strain>
    </source>
</reference>
<dbReference type="Proteomes" id="UP000054562">
    <property type="component" value="Unassembled WGS sequence"/>
</dbReference>
<reference evidence="2" key="1">
    <citation type="submission" date="2015-07" db="EMBL/GenBank/DDBJ databases">
        <title>Annotation of Plasmodium falciparum IGH-CR14.</title>
        <authorList>
            <consortium name="The Broad Institute Genome Sequencing Platform"/>
            <person name="Volkman S.K."/>
            <person name="Neafsey D.E."/>
            <person name="Dash A.P."/>
            <person name="Chitnis C.E."/>
            <person name="Hartl D.L."/>
            <person name="Young S.K."/>
            <person name="Zeng Q."/>
            <person name="Koehrsen M."/>
            <person name="Alvarado L."/>
            <person name="Berlin A."/>
            <person name="Borenstein D."/>
            <person name="Chapman S.B."/>
            <person name="Chen Z."/>
            <person name="Engels R."/>
            <person name="Freedman E."/>
            <person name="Gellesch M."/>
            <person name="Goldberg J."/>
            <person name="Griggs A."/>
            <person name="Gujja S."/>
            <person name="Heilman E.R."/>
            <person name="Heiman D.I."/>
            <person name="Howarth C."/>
            <person name="Jen D."/>
            <person name="Larson L."/>
            <person name="Mehta T."/>
            <person name="Neiman D."/>
            <person name="Park D."/>
            <person name="Pearson M."/>
            <person name="Roberts A."/>
            <person name="Saif S."/>
            <person name="Shea T."/>
            <person name="Shenoy N."/>
            <person name="Sisk P."/>
            <person name="Stolte C."/>
            <person name="Sykes S."/>
            <person name="Walk T."/>
            <person name="White J."/>
            <person name="Yandava C."/>
            <person name="Haas B."/>
            <person name="Henn M.R."/>
            <person name="Nusbaum C."/>
            <person name="Birren B."/>
        </authorList>
    </citation>
    <scope>NUCLEOTIDE SEQUENCE [LARGE SCALE GENOMIC DNA]</scope>
    <source>
        <strain evidence="2">IGH-CR14</strain>
    </source>
</reference>
<accession>A0A0L1IAU3</accession>
<dbReference type="OrthoDB" id="375014at2759"/>
<protein>
    <submittedName>
        <fullName evidence="1">Uncharacterized protein</fullName>
    </submittedName>
</protein>
<dbReference type="EMBL" id="GG665137">
    <property type="protein sequence ID" value="KNG76263.1"/>
    <property type="molecule type" value="Genomic_DNA"/>
</dbReference>
<evidence type="ECO:0000313" key="2">
    <source>
        <dbReference type="Proteomes" id="UP000054562"/>
    </source>
</evidence>
<gene>
    <name evidence="1" type="ORF">PFMG_02336</name>
</gene>
<proteinExistence type="predicted"/>